<evidence type="ECO:0000256" key="3">
    <source>
        <dbReference type="ARBA" id="ARBA00023015"/>
    </source>
</evidence>
<gene>
    <name evidence="10" type="ORF">ENN94_05025</name>
</gene>
<dbReference type="Gene3D" id="1.10.10.10">
    <property type="entry name" value="Winged helix-like DNA-binding domain superfamily/Winged helix DNA-binding domain"/>
    <property type="match status" value="1"/>
</dbReference>
<evidence type="ECO:0000256" key="7">
    <source>
        <dbReference type="PROSITE-ProRule" id="PRU01091"/>
    </source>
</evidence>
<dbReference type="CDD" id="cd17624">
    <property type="entry name" value="REC_OmpR_PmrA-like"/>
    <property type="match status" value="1"/>
</dbReference>
<evidence type="ECO:0000256" key="4">
    <source>
        <dbReference type="ARBA" id="ARBA00023125"/>
    </source>
</evidence>
<keyword evidence="1 6" id="KW-0597">Phosphoprotein</keyword>
<dbReference type="EMBL" id="DSDO01000348">
    <property type="protein sequence ID" value="HDR47046.1"/>
    <property type="molecule type" value="Genomic_DNA"/>
</dbReference>
<accession>A0A831PK26</accession>
<comment type="caution">
    <text evidence="10">The sequence shown here is derived from an EMBL/GenBank/DDBJ whole genome shotgun (WGS) entry which is preliminary data.</text>
</comment>
<dbReference type="InterPro" id="IPR016032">
    <property type="entry name" value="Sig_transdc_resp-reg_C-effctor"/>
</dbReference>
<dbReference type="SUPFAM" id="SSF46894">
    <property type="entry name" value="C-terminal effector domain of the bipartite response regulators"/>
    <property type="match status" value="1"/>
</dbReference>
<dbReference type="Gene3D" id="6.10.250.690">
    <property type="match status" value="1"/>
</dbReference>
<dbReference type="GO" id="GO:0006355">
    <property type="term" value="P:regulation of DNA-templated transcription"/>
    <property type="evidence" value="ECO:0007669"/>
    <property type="project" value="InterPro"/>
</dbReference>
<dbReference type="PANTHER" id="PTHR48111">
    <property type="entry name" value="REGULATOR OF RPOS"/>
    <property type="match status" value="1"/>
</dbReference>
<evidence type="ECO:0000256" key="2">
    <source>
        <dbReference type="ARBA" id="ARBA00023012"/>
    </source>
</evidence>
<dbReference type="InterPro" id="IPR039420">
    <property type="entry name" value="WalR-like"/>
</dbReference>
<name>A0A831PK26_9BACT</name>
<dbReference type="GO" id="GO:0005829">
    <property type="term" value="C:cytosol"/>
    <property type="evidence" value="ECO:0007669"/>
    <property type="project" value="TreeGrafter"/>
</dbReference>
<dbReference type="Gene3D" id="3.40.50.2300">
    <property type="match status" value="1"/>
</dbReference>
<organism evidence="10">
    <name type="scientific">Geoalkalibacter subterraneus</name>
    <dbReference type="NCBI Taxonomy" id="483547"/>
    <lineage>
        <taxon>Bacteria</taxon>
        <taxon>Pseudomonadati</taxon>
        <taxon>Thermodesulfobacteriota</taxon>
        <taxon>Desulfuromonadia</taxon>
        <taxon>Desulfuromonadales</taxon>
        <taxon>Geoalkalibacteraceae</taxon>
        <taxon>Geoalkalibacter</taxon>
    </lineage>
</organism>
<keyword evidence="5" id="KW-0804">Transcription</keyword>
<feature type="modified residue" description="4-aspartylphosphate" evidence="6">
    <location>
        <position position="55"/>
    </location>
</feature>
<evidence type="ECO:0000256" key="6">
    <source>
        <dbReference type="PROSITE-ProRule" id="PRU00169"/>
    </source>
</evidence>
<dbReference type="PANTHER" id="PTHR48111:SF21">
    <property type="entry name" value="DNA-BINDING DUAL MASTER TRANSCRIPTIONAL REGULATOR RPAA"/>
    <property type="match status" value="1"/>
</dbReference>
<dbReference type="PROSITE" id="PS51755">
    <property type="entry name" value="OMPR_PHOB"/>
    <property type="match status" value="1"/>
</dbReference>
<dbReference type="InterPro" id="IPR001789">
    <property type="entry name" value="Sig_transdc_resp-reg_receiver"/>
</dbReference>
<dbReference type="CDD" id="cd00383">
    <property type="entry name" value="trans_reg_C"/>
    <property type="match status" value="1"/>
</dbReference>
<protein>
    <submittedName>
        <fullName evidence="10">Response regulator transcription factor</fullName>
    </submittedName>
</protein>
<dbReference type="GO" id="GO:0032993">
    <property type="term" value="C:protein-DNA complex"/>
    <property type="evidence" value="ECO:0007669"/>
    <property type="project" value="TreeGrafter"/>
</dbReference>
<keyword evidence="2" id="KW-0902">Two-component regulatory system</keyword>
<dbReference type="SUPFAM" id="SSF52172">
    <property type="entry name" value="CheY-like"/>
    <property type="match status" value="1"/>
</dbReference>
<evidence type="ECO:0000256" key="5">
    <source>
        <dbReference type="ARBA" id="ARBA00023163"/>
    </source>
</evidence>
<keyword evidence="4 7" id="KW-0238">DNA-binding</keyword>
<evidence type="ECO:0000259" key="9">
    <source>
        <dbReference type="PROSITE" id="PS51755"/>
    </source>
</evidence>
<dbReference type="GO" id="GO:0000156">
    <property type="term" value="F:phosphorelay response regulator activity"/>
    <property type="evidence" value="ECO:0007669"/>
    <property type="project" value="TreeGrafter"/>
</dbReference>
<dbReference type="FunFam" id="3.40.50.2300:FF:000002">
    <property type="entry name" value="DNA-binding response regulator PhoP"/>
    <property type="match status" value="1"/>
</dbReference>
<dbReference type="InterPro" id="IPR036388">
    <property type="entry name" value="WH-like_DNA-bd_sf"/>
</dbReference>
<dbReference type="Pfam" id="PF00072">
    <property type="entry name" value="Response_reg"/>
    <property type="match status" value="1"/>
</dbReference>
<dbReference type="Pfam" id="PF00486">
    <property type="entry name" value="Trans_reg_C"/>
    <property type="match status" value="1"/>
</dbReference>
<evidence type="ECO:0000256" key="1">
    <source>
        <dbReference type="ARBA" id="ARBA00022553"/>
    </source>
</evidence>
<proteinExistence type="predicted"/>
<dbReference type="Proteomes" id="UP000886162">
    <property type="component" value="Unassembled WGS sequence"/>
</dbReference>
<dbReference type="InterPro" id="IPR011006">
    <property type="entry name" value="CheY-like_superfamily"/>
</dbReference>
<feature type="domain" description="Response regulatory" evidence="8">
    <location>
        <begin position="6"/>
        <end position="120"/>
    </location>
</feature>
<dbReference type="GO" id="GO:0000976">
    <property type="term" value="F:transcription cis-regulatory region binding"/>
    <property type="evidence" value="ECO:0007669"/>
    <property type="project" value="TreeGrafter"/>
</dbReference>
<sequence>MSTQIPLLLVEDEPNLAHGLTYNLEAEGYLVTHVTTGEEALTLLQEQPYALMILDLTLPGMDGLKVCDQLREEGNPLPILMLTARNSQQDRIAGLSTGADDYLTKPFHLKEFLLRVASLLRRGQWPPPQKRGEHYQFGDNLIELESRQATTPHGTIQLTELELKMLSAFIDQEGKVLTRSELLKQVWGVSPTTETRTLDNFVVRLRKYFEADPAKPRYFKTVRGRGYRFIKNPR</sequence>
<reference evidence="10" key="1">
    <citation type="journal article" date="2020" name="mSystems">
        <title>Genome- and Community-Level Interaction Insights into Carbon Utilization and Element Cycling Functions of Hydrothermarchaeota in Hydrothermal Sediment.</title>
        <authorList>
            <person name="Zhou Z."/>
            <person name="Liu Y."/>
            <person name="Xu W."/>
            <person name="Pan J."/>
            <person name="Luo Z.H."/>
            <person name="Li M."/>
        </authorList>
    </citation>
    <scope>NUCLEOTIDE SEQUENCE [LARGE SCALE GENOMIC DNA]</scope>
    <source>
        <strain evidence="10">SpSt-1220</strain>
    </source>
</reference>
<dbReference type="SMART" id="SM00448">
    <property type="entry name" value="REC"/>
    <property type="match status" value="1"/>
</dbReference>
<keyword evidence="3" id="KW-0805">Transcription regulation</keyword>
<evidence type="ECO:0000313" key="10">
    <source>
        <dbReference type="EMBL" id="HDR47046.1"/>
    </source>
</evidence>
<dbReference type="AlphaFoldDB" id="A0A831PK26"/>
<feature type="DNA-binding region" description="OmpR/PhoB-type" evidence="7">
    <location>
        <begin position="132"/>
        <end position="231"/>
    </location>
</feature>
<dbReference type="InterPro" id="IPR001867">
    <property type="entry name" value="OmpR/PhoB-type_DNA-bd"/>
</dbReference>
<dbReference type="PROSITE" id="PS50110">
    <property type="entry name" value="RESPONSE_REGULATORY"/>
    <property type="match status" value="1"/>
</dbReference>
<feature type="domain" description="OmpR/PhoB-type" evidence="9">
    <location>
        <begin position="132"/>
        <end position="231"/>
    </location>
</feature>
<evidence type="ECO:0000259" key="8">
    <source>
        <dbReference type="PROSITE" id="PS50110"/>
    </source>
</evidence>
<dbReference type="SMART" id="SM00862">
    <property type="entry name" value="Trans_reg_C"/>
    <property type="match status" value="1"/>
</dbReference>